<proteinExistence type="predicted"/>
<gene>
    <name evidence="2" type="ORF">AF335_10515</name>
</gene>
<evidence type="ECO:0000313" key="3">
    <source>
        <dbReference type="Proteomes" id="UP000235945"/>
    </source>
</evidence>
<reference evidence="3" key="1">
    <citation type="submission" date="2015-07" db="EMBL/GenBank/DDBJ databases">
        <authorList>
            <person name="Graham D.E."/>
            <person name="Giannone R.J."/>
            <person name="Gulvik C.A."/>
            <person name="Hettich R.L."/>
            <person name="Klingeman D.M."/>
            <person name="Mahan K.M."/>
            <person name="Parry R.J."/>
            <person name="Spain J.C."/>
        </authorList>
    </citation>
    <scope>NUCLEOTIDE SEQUENCE [LARGE SCALE GENOMIC DNA]</scope>
    <source>
        <strain evidence="3">ATCC 27428</strain>
    </source>
</reference>
<evidence type="ECO:0000256" key="1">
    <source>
        <dbReference type="SAM" id="MobiDB-lite"/>
    </source>
</evidence>
<organism evidence="2 3">
    <name type="scientific">Streptomyces eurocidicus</name>
    <name type="common">Streptoverticillium eurocidicus</name>
    <dbReference type="NCBI Taxonomy" id="66423"/>
    <lineage>
        <taxon>Bacteria</taxon>
        <taxon>Bacillati</taxon>
        <taxon>Actinomycetota</taxon>
        <taxon>Actinomycetes</taxon>
        <taxon>Kitasatosporales</taxon>
        <taxon>Streptomycetaceae</taxon>
        <taxon>Streptomyces</taxon>
    </lineage>
</organism>
<feature type="compositionally biased region" description="Low complexity" evidence="1">
    <location>
        <begin position="1"/>
        <end position="10"/>
    </location>
</feature>
<accession>A0A2N8NX41</accession>
<feature type="compositionally biased region" description="Gly residues" evidence="1">
    <location>
        <begin position="11"/>
        <end position="24"/>
    </location>
</feature>
<name>A0A2N8NX41_STREU</name>
<sequence length="83" mass="7970">MGTRAVVGAGRAAGAGNGRGGDTGTDGRAVSRQDAPANQSATSCADGRASGCLASIRSRQSSKAGGRSARCALGGTGSASTWR</sequence>
<comment type="caution">
    <text evidence="2">The sequence shown here is derived from an EMBL/GenBank/DDBJ whole genome shotgun (WGS) entry which is preliminary data.</text>
</comment>
<dbReference type="AlphaFoldDB" id="A0A2N8NX41"/>
<protein>
    <submittedName>
        <fullName evidence="2">Uncharacterized protein</fullName>
    </submittedName>
</protein>
<evidence type="ECO:0000313" key="2">
    <source>
        <dbReference type="EMBL" id="PNE33337.1"/>
    </source>
</evidence>
<dbReference type="EMBL" id="LGUI01000003">
    <property type="protein sequence ID" value="PNE33337.1"/>
    <property type="molecule type" value="Genomic_DNA"/>
</dbReference>
<keyword evidence="3" id="KW-1185">Reference proteome</keyword>
<dbReference type="Proteomes" id="UP000235945">
    <property type="component" value="Unassembled WGS sequence"/>
</dbReference>
<feature type="region of interest" description="Disordered" evidence="1">
    <location>
        <begin position="1"/>
        <end position="83"/>
    </location>
</feature>